<dbReference type="EMBL" id="SDIL01000027">
    <property type="protein sequence ID" value="RXK39801.1"/>
    <property type="molecule type" value="Genomic_DNA"/>
</dbReference>
<keyword evidence="13" id="KW-1185">Reference proteome</keyword>
<feature type="transmembrane region" description="Helical" evidence="8">
    <location>
        <begin position="441"/>
        <end position="462"/>
    </location>
</feature>
<feature type="transmembrane region" description="Helical" evidence="8">
    <location>
        <begin position="409"/>
        <end position="429"/>
    </location>
</feature>
<dbReference type="Pfam" id="PF06814">
    <property type="entry name" value="GOST_TM"/>
    <property type="match status" value="1"/>
</dbReference>
<evidence type="ECO:0000256" key="1">
    <source>
        <dbReference type="ARBA" id="ARBA00004141"/>
    </source>
</evidence>
<dbReference type="AlphaFoldDB" id="A0A4Q1BPH8"/>
<keyword evidence="5 8" id="KW-1133">Transmembrane helix</keyword>
<feature type="transmembrane region" description="Helical" evidence="8">
    <location>
        <begin position="590"/>
        <end position="609"/>
    </location>
</feature>
<dbReference type="PANTHER" id="PTHR21229:SF1">
    <property type="entry name" value="GH17801P"/>
    <property type="match status" value="1"/>
</dbReference>
<comment type="similarity">
    <text evidence="2">Belongs to the LU7TM family.</text>
</comment>
<feature type="transmembrane region" description="Helical" evidence="8">
    <location>
        <begin position="515"/>
        <end position="532"/>
    </location>
</feature>
<comment type="caution">
    <text evidence="12">The sequence shown here is derived from an EMBL/GenBank/DDBJ whole genome shotgun (WGS) entry which is preliminary data.</text>
</comment>
<dbReference type="VEuPathDB" id="FungiDB:TREMEDRAFT_45866"/>
<feature type="signal peptide" evidence="9">
    <location>
        <begin position="1"/>
        <end position="21"/>
    </location>
</feature>
<dbReference type="GO" id="GO:0005794">
    <property type="term" value="C:Golgi apparatus"/>
    <property type="evidence" value="ECO:0007669"/>
    <property type="project" value="TreeGrafter"/>
</dbReference>
<dbReference type="GO" id="GO:0005829">
    <property type="term" value="C:cytosol"/>
    <property type="evidence" value="ECO:0007669"/>
    <property type="project" value="GOC"/>
</dbReference>
<feature type="compositionally biased region" description="Basic and acidic residues" evidence="7">
    <location>
        <begin position="728"/>
        <end position="739"/>
    </location>
</feature>
<keyword evidence="3 8" id="KW-0812">Transmembrane</keyword>
<dbReference type="PANTHER" id="PTHR21229">
    <property type="entry name" value="LUNG SEVEN TRANSMEMBRANE RECEPTOR"/>
    <property type="match status" value="1"/>
</dbReference>
<feature type="transmembrane region" description="Helical" evidence="8">
    <location>
        <begin position="474"/>
        <end position="503"/>
    </location>
</feature>
<feature type="domain" description="PTM1-like N-terminal" evidence="11">
    <location>
        <begin position="33"/>
        <end position="116"/>
    </location>
</feature>
<dbReference type="FunCoup" id="A0A4Q1BPH8">
    <property type="interactions" value="356"/>
</dbReference>
<feature type="region of interest" description="Disordered" evidence="7">
    <location>
        <begin position="687"/>
        <end position="739"/>
    </location>
</feature>
<keyword evidence="6 8" id="KW-0472">Membrane</keyword>
<evidence type="ECO:0000256" key="9">
    <source>
        <dbReference type="SAM" id="SignalP"/>
    </source>
</evidence>
<gene>
    <name evidence="12" type="ORF">M231_02994</name>
</gene>
<dbReference type="InterPro" id="IPR053937">
    <property type="entry name" value="GOST_TM"/>
</dbReference>
<feature type="region of interest" description="Disordered" evidence="7">
    <location>
        <begin position="265"/>
        <end position="321"/>
    </location>
</feature>
<evidence type="ECO:0000256" key="3">
    <source>
        <dbReference type="ARBA" id="ARBA00022692"/>
    </source>
</evidence>
<evidence type="ECO:0000256" key="2">
    <source>
        <dbReference type="ARBA" id="ARBA00007883"/>
    </source>
</evidence>
<keyword evidence="4 9" id="KW-0732">Signal</keyword>
<evidence type="ECO:0000256" key="8">
    <source>
        <dbReference type="SAM" id="Phobius"/>
    </source>
</evidence>
<feature type="transmembrane region" description="Helical" evidence="8">
    <location>
        <begin position="544"/>
        <end position="569"/>
    </location>
</feature>
<dbReference type="InParanoid" id="A0A4Q1BPH8"/>
<feature type="compositionally biased region" description="Acidic residues" evidence="7">
    <location>
        <begin position="272"/>
        <end position="303"/>
    </location>
</feature>
<feature type="compositionally biased region" description="Basic and acidic residues" evidence="7">
    <location>
        <begin position="703"/>
        <end position="712"/>
    </location>
</feature>
<accession>A0A4Q1BPH8</accession>
<dbReference type="InterPro" id="IPR009637">
    <property type="entry name" value="GPR107/GPR108-like"/>
</dbReference>
<dbReference type="Pfam" id="PF21902">
    <property type="entry name" value="PTM1-like_N"/>
    <property type="match status" value="1"/>
</dbReference>
<protein>
    <submittedName>
        <fullName evidence="12">Major facilitator protein</fullName>
    </submittedName>
</protein>
<feature type="compositionally biased region" description="Acidic residues" evidence="7">
    <location>
        <begin position="175"/>
        <end position="187"/>
    </location>
</feature>
<evidence type="ECO:0000313" key="12">
    <source>
        <dbReference type="EMBL" id="RXK39801.1"/>
    </source>
</evidence>
<name>A0A4Q1BPH8_TREME</name>
<dbReference type="OrthoDB" id="19932at2759"/>
<evidence type="ECO:0000256" key="7">
    <source>
        <dbReference type="SAM" id="MobiDB-lite"/>
    </source>
</evidence>
<feature type="region of interest" description="Disordered" evidence="7">
    <location>
        <begin position="137"/>
        <end position="218"/>
    </location>
</feature>
<feature type="transmembrane region" description="Helical" evidence="8">
    <location>
        <begin position="629"/>
        <end position="651"/>
    </location>
</feature>
<evidence type="ECO:0000313" key="13">
    <source>
        <dbReference type="Proteomes" id="UP000289152"/>
    </source>
</evidence>
<feature type="chain" id="PRO_5020821558" evidence="9">
    <location>
        <begin position="22"/>
        <end position="739"/>
    </location>
</feature>
<evidence type="ECO:0000259" key="10">
    <source>
        <dbReference type="Pfam" id="PF06814"/>
    </source>
</evidence>
<organism evidence="12 13">
    <name type="scientific">Tremella mesenterica</name>
    <name type="common">Jelly fungus</name>
    <dbReference type="NCBI Taxonomy" id="5217"/>
    <lineage>
        <taxon>Eukaryota</taxon>
        <taxon>Fungi</taxon>
        <taxon>Dikarya</taxon>
        <taxon>Basidiomycota</taxon>
        <taxon>Agaricomycotina</taxon>
        <taxon>Tremellomycetes</taxon>
        <taxon>Tremellales</taxon>
        <taxon>Tremellaceae</taxon>
        <taxon>Tremella</taxon>
    </lineage>
</organism>
<dbReference type="GO" id="GO:0042147">
    <property type="term" value="P:retrograde transport, endosome to Golgi"/>
    <property type="evidence" value="ECO:0007669"/>
    <property type="project" value="TreeGrafter"/>
</dbReference>
<evidence type="ECO:0000256" key="5">
    <source>
        <dbReference type="ARBA" id="ARBA00022989"/>
    </source>
</evidence>
<evidence type="ECO:0000256" key="6">
    <source>
        <dbReference type="ARBA" id="ARBA00023136"/>
    </source>
</evidence>
<dbReference type="STRING" id="5217.A0A4Q1BPH8"/>
<dbReference type="GO" id="GO:0016020">
    <property type="term" value="C:membrane"/>
    <property type="evidence" value="ECO:0007669"/>
    <property type="project" value="UniProtKB-SubCell"/>
</dbReference>
<feature type="compositionally biased region" description="Acidic residues" evidence="7">
    <location>
        <begin position="209"/>
        <end position="218"/>
    </location>
</feature>
<feature type="domain" description="GOST seven transmembrane" evidence="10">
    <location>
        <begin position="405"/>
        <end position="657"/>
    </location>
</feature>
<comment type="subcellular location">
    <subcellularLocation>
        <location evidence="1">Membrane</location>
        <topology evidence="1">Multi-pass membrane protein</topology>
    </subcellularLocation>
</comment>
<proteinExistence type="inferred from homology"/>
<sequence>MNPLSGWRWLGLACALSTAAGYLVPIRDTDDVREVCSGMYGGKQAFISLTFDDTSVGQVAVVIYEWKDAKYLGADTISGDHDDVGGDPPKTYICTTSAVRSGLCSSSQLGQFITSLPDSIPLSSTSIFTSAIKFQSSSFPTPTSPYPPTGEDEVYPVESSTTRIGSYPTGISDEPTGDPDEPFEETGDPYGDGGDADESYGNGETGGSYDDETDQDTDNMMDADVAGGMMDGVGVAEMMDDVGAGEGMMNEGEDDTAWKRMKRWRKKRQLEDPDEGDIYDDGGSDDTDEIGSGEMDDEGDENVPPETPSGSGGDGVETYTGPIEYTVPKTGYYCVGIVPVTLVGGRSIPIDKPQQRIRDNTKRSTDGTHHLVRDDMNPRQTHAEYSGTVLFRNTFEGELPAVEYPKINFYFVLSVVYFVLGCGWAYLCVKYRSELLPMQYYISGTILFLIIEMLAQFAYYRYVNKHGGNTGSLVFLFVIATLNAARNSLSFFLLLIVSMGLSVVTQSLGVVMNRVRILTLMHFVFGVLYSIGTVQVELDSAPLFLILILIFPLALTLTGFLMWIIISLNGTILHLQARKQRYKLAMFKRLWRILVISVIAVAVFFVISSMSLSNRLEEDYAPNNWRYRWILLDGSLASIYLLAFSGIAWIWRPSRDNIRFSMSQELAQDEADADAEDYEIGSLEHGHSHMPLATEPQDDEEGVPLRHGEHGETVFAMGEDSDEEGYKDDDGKGRGGKDD</sequence>
<dbReference type="Proteomes" id="UP000289152">
    <property type="component" value="Unassembled WGS sequence"/>
</dbReference>
<dbReference type="InterPro" id="IPR053938">
    <property type="entry name" value="PTM1-like_N"/>
</dbReference>
<reference evidence="12 13" key="1">
    <citation type="submission" date="2016-06" db="EMBL/GenBank/DDBJ databases">
        <title>Evolution of pathogenesis and genome organization in the Tremellales.</title>
        <authorList>
            <person name="Cuomo C."/>
            <person name="Litvintseva A."/>
            <person name="Heitman J."/>
            <person name="Chen Y."/>
            <person name="Sun S."/>
            <person name="Springer D."/>
            <person name="Dromer F."/>
            <person name="Young S."/>
            <person name="Zeng Q."/>
            <person name="Chapman S."/>
            <person name="Gujja S."/>
            <person name="Saif S."/>
            <person name="Birren B."/>
        </authorList>
    </citation>
    <scope>NUCLEOTIDE SEQUENCE [LARGE SCALE GENOMIC DNA]</scope>
    <source>
        <strain evidence="12 13">ATCC 28783</strain>
    </source>
</reference>
<evidence type="ECO:0000256" key="4">
    <source>
        <dbReference type="ARBA" id="ARBA00022729"/>
    </source>
</evidence>
<evidence type="ECO:0000259" key="11">
    <source>
        <dbReference type="Pfam" id="PF21902"/>
    </source>
</evidence>